<dbReference type="SMART" id="SM00034">
    <property type="entry name" value="CLECT"/>
    <property type="match status" value="2"/>
</dbReference>
<feature type="chain" id="PRO_5006145171" description="C-type lectin domain-containing protein" evidence="1">
    <location>
        <begin position="21"/>
        <end position="245"/>
    </location>
</feature>
<dbReference type="Gene3D" id="3.10.100.10">
    <property type="entry name" value="Mannose-Binding Protein A, subunit A"/>
    <property type="match status" value="2"/>
</dbReference>
<feature type="domain" description="C-type lectin" evidence="2">
    <location>
        <begin position="25"/>
        <end position="131"/>
    </location>
</feature>
<dbReference type="InterPro" id="IPR016187">
    <property type="entry name" value="CTDL_fold"/>
</dbReference>
<dbReference type="Proteomes" id="UP000034805">
    <property type="component" value="Unassembled WGS sequence"/>
</dbReference>
<dbReference type="PANTHER" id="PTHR45784:SF8">
    <property type="entry name" value="C-TYPE MANNOSE RECEPTOR 2-RELATED"/>
    <property type="match status" value="1"/>
</dbReference>
<dbReference type="AlphaFoldDB" id="A0A0P7X9R7"/>
<name>A0A0P7X9R7_SCLFO</name>
<evidence type="ECO:0000313" key="3">
    <source>
        <dbReference type="EMBL" id="KPP71364.1"/>
    </source>
</evidence>
<dbReference type="InterPro" id="IPR016186">
    <property type="entry name" value="C-type_lectin-like/link_sf"/>
</dbReference>
<dbReference type="InterPro" id="IPR001304">
    <property type="entry name" value="C-type_lectin-like"/>
</dbReference>
<evidence type="ECO:0000256" key="1">
    <source>
        <dbReference type="SAM" id="SignalP"/>
    </source>
</evidence>
<comment type="caution">
    <text evidence="3">The sequence shown here is derived from an EMBL/GenBank/DDBJ whole genome shotgun (WGS) entry which is preliminary data.</text>
</comment>
<evidence type="ECO:0000313" key="4">
    <source>
        <dbReference type="Proteomes" id="UP000034805"/>
    </source>
</evidence>
<dbReference type="PANTHER" id="PTHR45784">
    <property type="entry name" value="C-TYPE LECTIN DOMAIN FAMILY 20 MEMBER A-RELATED"/>
    <property type="match status" value="1"/>
</dbReference>
<gene>
    <name evidence="3" type="ORF">Z043_109738</name>
</gene>
<keyword evidence="1" id="KW-0732">Signal</keyword>
<dbReference type="Pfam" id="PF00059">
    <property type="entry name" value="Lectin_C"/>
    <property type="match status" value="2"/>
</dbReference>
<reference evidence="3 4" key="1">
    <citation type="submission" date="2015-08" db="EMBL/GenBank/DDBJ databases">
        <title>The genome of the Asian arowana (Scleropages formosus).</title>
        <authorList>
            <person name="Tan M.H."/>
            <person name="Gan H.M."/>
            <person name="Croft L.J."/>
            <person name="Austin C.M."/>
        </authorList>
    </citation>
    <scope>NUCLEOTIDE SEQUENCE [LARGE SCALE GENOMIC DNA]</scope>
    <source>
        <strain evidence="3">Aro1</strain>
    </source>
</reference>
<feature type="signal peptide" evidence="1">
    <location>
        <begin position="1"/>
        <end position="20"/>
    </location>
</feature>
<sequence>MKKSALTTFLIAGLCASTLSLVTEHFFVSNKMNWVEAQGNCRKQYTDLSSVRDEQEMEQILQTLGNQGTGWIGLYRTLNSDKWLWSEGGNSTYRKWASGQPNNYFGENCVKVENGWWNDYFCGVHLPSFCSQEMRKMVVVQETMTWEEALVYCRTNYKDLVSLLSQKELIVAQQKIGVAQGTYWWTGLRYLGDRWMWVNGDTLNWTSLQLAQCPVKPFHCWALSSNPTGDNRFCEEQLGFICLAE</sequence>
<proteinExistence type="predicted"/>
<dbReference type="PROSITE" id="PS50041">
    <property type="entry name" value="C_TYPE_LECTIN_2"/>
    <property type="match status" value="2"/>
</dbReference>
<accession>A0A0P7X9R7</accession>
<feature type="domain" description="C-type lectin" evidence="2">
    <location>
        <begin position="141"/>
        <end position="243"/>
    </location>
</feature>
<protein>
    <recommendedName>
        <fullName evidence="2">C-type lectin domain-containing protein</fullName>
    </recommendedName>
</protein>
<dbReference type="EMBL" id="JARO02003014">
    <property type="protein sequence ID" value="KPP71364.1"/>
    <property type="molecule type" value="Genomic_DNA"/>
</dbReference>
<dbReference type="CDD" id="cd00037">
    <property type="entry name" value="CLECT"/>
    <property type="match status" value="2"/>
</dbReference>
<evidence type="ECO:0000259" key="2">
    <source>
        <dbReference type="PROSITE" id="PS50041"/>
    </source>
</evidence>
<organism evidence="3 4">
    <name type="scientific">Scleropages formosus</name>
    <name type="common">Asian bonytongue</name>
    <name type="synonym">Osteoglossum formosum</name>
    <dbReference type="NCBI Taxonomy" id="113540"/>
    <lineage>
        <taxon>Eukaryota</taxon>
        <taxon>Metazoa</taxon>
        <taxon>Chordata</taxon>
        <taxon>Craniata</taxon>
        <taxon>Vertebrata</taxon>
        <taxon>Euteleostomi</taxon>
        <taxon>Actinopterygii</taxon>
        <taxon>Neopterygii</taxon>
        <taxon>Teleostei</taxon>
        <taxon>Osteoglossocephala</taxon>
        <taxon>Osteoglossomorpha</taxon>
        <taxon>Osteoglossiformes</taxon>
        <taxon>Osteoglossidae</taxon>
        <taxon>Scleropages</taxon>
    </lineage>
</organism>
<dbReference type="SUPFAM" id="SSF56436">
    <property type="entry name" value="C-type lectin-like"/>
    <property type="match status" value="2"/>
</dbReference>